<keyword evidence="3" id="KW-1003">Cell membrane</keyword>
<keyword evidence="8" id="KW-0175">Coiled coil</keyword>
<proteinExistence type="predicted"/>
<dbReference type="FunFam" id="1.20.1270.60:FF:000071">
    <property type="entry name" value="Uncharacterized protein, isoform U"/>
    <property type="match status" value="1"/>
</dbReference>
<keyword evidence="6" id="KW-0862">Zinc</keyword>
<keyword evidence="7" id="KW-0472">Membrane</keyword>
<evidence type="ECO:0000256" key="3">
    <source>
        <dbReference type="ARBA" id="ARBA00022475"/>
    </source>
</evidence>
<dbReference type="GO" id="GO:0005886">
    <property type="term" value="C:plasma membrane"/>
    <property type="evidence" value="ECO:0007669"/>
    <property type="project" value="UniProtKB-SubCell"/>
</dbReference>
<organism evidence="10 11">
    <name type="scientific">Lucilia cuprina</name>
    <name type="common">Green bottle fly</name>
    <name type="synonym">Australian sheep blowfly</name>
    <dbReference type="NCBI Taxonomy" id="7375"/>
    <lineage>
        <taxon>Eukaryota</taxon>
        <taxon>Metazoa</taxon>
        <taxon>Ecdysozoa</taxon>
        <taxon>Arthropoda</taxon>
        <taxon>Hexapoda</taxon>
        <taxon>Insecta</taxon>
        <taxon>Pterygota</taxon>
        <taxon>Neoptera</taxon>
        <taxon>Endopterygota</taxon>
        <taxon>Diptera</taxon>
        <taxon>Brachycera</taxon>
        <taxon>Muscomorpha</taxon>
        <taxon>Oestroidea</taxon>
        <taxon>Calliphoridae</taxon>
        <taxon>Luciliinae</taxon>
        <taxon>Lucilia</taxon>
    </lineage>
</organism>
<dbReference type="EMBL" id="JRES01001170">
    <property type="protein sequence ID" value="KNC24810.1"/>
    <property type="molecule type" value="Genomic_DNA"/>
</dbReference>
<dbReference type="Gene3D" id="1.20.1270.60">
    <property type="entry name" value="Arfaptin homology (AH) domain/BAR domain"/>
    <property type="match status" value="1"/>
</dbReference>
<dbReference type="InterPro" id="IPR039688">
    <property type="entry name" value="STAC1/2/3"/>
</dbReference>
<evidence type="ECO:0000313" key="11">
    <source>
        <dbReference type="Proteomes" id="UP000037069"/>
    </source>
</evidence>
<gene>
    <name evidence="10" type="ORF">FF38_00616</name>
</gene>
<keyword evidence="6" id="KW-0863">Zinc-finger</keyword>
<sequence length="466" mass="53205">MASYNGVLKDYGHSSLNEAFKSQNNVNFKLIKTVSDFTETLSHLYEEHATALQALVTNFRKKNAELRKERPACHLSIFQAWETFLQEVETDSQASNDVANVLYRQVSRPMLDKSFHRKVQSRKIFTHRESFETIIAKTEEKLSKCRLDYKQCYMSHRQNPTQHSLTEYIDAHNAYVQQLHATNAMLETYNCETVPQLMQELEEIHNDLCSIIADSIQQGADVICNKFCNSKYKLEYSSAKRLPFALHRTQVVFLNASDQAKRYNSLTAQCTTISPVQDLTNFVRILPPISAQLQKAPKRPFVPPQPAAGEADDNGEYNEITPILRNELVFDRHSSVSLRLALESLKREALDLEMQIRQLQDAIDVLNRNQIRGIEGQLYNKVNETQEDLLMNKFDLRAKQLHLAAIRAQIQTKDDNCSINGGVEKMTGNIDLQSELSPFFYPSSLGAKSIETFQIGVGVLLRILVK</sequence>
<evidence type="ECO:0000256" key="9">
    <source>
        <dbReference type="SAM" id="MobiDB-lite"/>
    </source>
</evidence>
<comment type="caution">
    <text evidence="10">The sequence shown here is derived from an EMBL/GenBank/DDBJ whole genome shotgun (WGS) entry which is preliminary data.</text>
</comment>
<evidence type="ECO:0000256" key="1">
    <source>
        <dbReference type="ARBA" id="ARBA00004236"/>
    </source>
</evidence>
<dbReference type="AlphaFoldDB" id="A0A0L0BXS0"/>
<evidence type="ECO:0000256" key="2">
    <source>
        <dbReference type="ARBA" id="ARBA00004496"/>
    </source>
</evidence>
<evidence type="ECO:0000256" key="5">
    <source>
        <dbReference type="ARBA" id="ARBA00022737"/>
    </source>
</evidence>
<dbReference type="PANTHER" id="PTHR15135:SF7">
    <property type="entry name" value="STAC-LIKE, ISOFORM J"/>
    <property type="match status" value="1"/>
</dbReference>
<dbReference type="GO" id="GO:0003009">
    <property type="term" value="P:skeletal muscle contraction"/>
    <property type="evidence" value="ECO:0007669"/>
    <property type="project" value="TreeGrafter"/>
</dbReference>
<dbReference type="GO" id="GO:0005737">
    <property type="term" value="C:cytoplasm"/>
    <property type="evidence" value="ECO:0007669"/>
    <property type="project" value="UniProtKB-SubCell"/>
</dbReference>
<dbReference type="OMA" id="FAHREAY"/>
<name>A0A0L0BXS0_LUCCU</name>
<evidence type="ECO:0000256" key="8">
    <source>
        <dbReference type="SAM" id="Coils"/>
    </source>
</evidence>
<dbReference type="OrthoDB" id="6250593at2759"/>
<dbReference type="Proteomes" id="UP000037069">
    <property type="component" value="Unassembled WGS sequence"/>
</dbReference>
<reference evidence="10 11" key="1">
    <citation type="journal article" date="2015" name="Nat. Commun.">
        <title>Lucilia cuprina genome unlocks parasitic fly biology to underpin future interventions.</title>
        <authorList>
            <person name="Anstead C.A."/>
            <person name="Korhonen P.K."/>
            <person name="Young N.D."/>
            <person name="Hall R.S."/>
            <person name="Jex A.R."/>
            <person name="Murali S.C."/>
            <person name="Hughes D.S."/>
            <person name="Lee S.F."/>
            <person name="Perry T."/>
            <person name="Stroehlein A.J."/>
            <person name="Ansell B.R."/>
            <person name="Breugelmans B."/>
            <person name="Hofmann A."/>
            <person name="Qu J."/>
            <person name="Dugan S."/>
            <person name="Lee S.L."/>
            <person name="Chao H."/>
            <person name="Dinh H."/>
            <person name="Han Y."/>
            <person name="Doddapaneni H.V."/>
            <person name="Worley K.C."/>
            <person name="Muzny D.M."/>
            <person name="Ioannidis P."/>
            <person name="Waterhouse R.M."/>
            <person name="Zdobnov E.M."/>
            <person name="James P.J."/>
            <person name="Bagnall N.H."/>
            <person name="Kotze A.C."/>
            <person name="Gibbs R.A."/>
            <person name="Richards S."/>
            <person name="Batterham P."/>
            <person name="Gasser R.B."/>
        </authorList>
    </citation>
    <scope>NUCLEOTIDE SEQUENCE [LARGE SCALE GENOMIC DNA]</scope>
    <source>
        <strain evidence="10 11">LS</strain>
        <tissue evidence="10">Full body</tissue>
    </source>
</reference>
<evidence type="ECO:0008006" key="12">
    <source>
        <dbReference type="Google" id="ProtNLM"/>
    </source>
</evidence>
<evidence type="ECO:0000256" key="6">
    <source>
        <dbReference type="ARBA" id="ARBA00022771"/>
    </source>
</evidence>
<comment type="subcellular location">
    <subcellularLocation>
        <location evidence="1">Cell membrane</location>
    </subcellularLocation>
    <subcellularLocation>
        <location evidence="2">Cytoplasm</location>
    </subcellularLocation>
</comment>
<dbReference type="SUPFAM" id="SSF103657">
    <property type="entry name" value="BAR/IMD domain-like"/>
    <property type="match status" value="1"/>
</dbReference>
<dbReference type="STRING" id="7375.A0A0L0BXS0"/>
<evidence type="ECO:0000313" key="10">
    <source>
        <dbReference type="EMBL" id="KNC24810.1"/>
    </source>
</evidence>
<keyword evidence="6" id="KW-0479">Metal-binding</keyword>
<keyword evidence="11" id="KW-1185">Reference proteome</keyword>
<evidence type="ECO:0000256" key="4">
    <source>
        <dbReference type="ARBA" id="ARBA00022490"/>
    </source>
</evidence>
<accession>A0A0L0BXS0</accession>
<feature type="region of interest" description="Disordered" evidence="9">
    <location>
        <begin position="296"/>
        <end position="315"/>
    </location>
</feature>
<dbReference type="InterPro" id="IPR027267">
    <property type="entry name" value="AH/BAR_dom_sf"/>
</dbReference>
<evidence type="ECO:0000256" key="7">
    <source>
        <dbReference type="ARBA" id="ARBA00023136"/>
    </source>
</evidence>
<keyword evidence="4" id="KW-0963">Cytoplasm</keyword>
<keyword evidence="5" id="KW-0677">Repeat</keyword>
<dbReference type="PANTHER" id="PTHR15135">
    <property type="entry name" value="STAC"/>
    <property type="match status" value="1"/>
</dbReference>
<protein>
    <recommendedName>
        <fullName evidence="12">FCH domain-containing protein</fullName>
    </recommendedName>
</protein>
<feature type="coiled-coil region" evidence="8">
    <location>
        <begin position="335"/>
        <end position="369"/>
    </location>
</feature>
<dbReference type="GO" id="GO:1903078">
    <property type="term" value="P:positive regulation of protein localization to plasma membrane"/>
    <property type="evidence" value="ECO:0007669"/>
    <property type="project" value="TreeGrafter"/>
</dbReference>
<dbReference type="GO" id="GO:0008270">
    <property type="term" value="F:zinc ion binding"/>
    <property type="evidence" value="ECO:0007669"/>
    <property type="project" value="UniProtKB-KW"/>
</dbReference>